<feature type="compositionally biased region" description="Low complexity" evidence="1">
    <location>
        <begin position="237"/>
        <end position="246"/>
    </location>
</feature>
<dbReference type="KEGG" id="cthr:CTHT_0052570"/>
<sequence>MSLTDQPLSQLIYPPFSFNTPPNPFKTLLPSAQTAGGDGAIGGGASYYLGPPTPAPDAQPSGGSFGEQYPWLWMLLPIGLIFCIGATVTWFQNRALRRRHAERVAELAALRRQRLALLGGLPDRMSAEEQGDGERDVEAEAGVGAEASRHQGVQGQQERQGAARPPFDWTSFILQQQQQMAEEQRRREEGLNTYDDPPPPYEKELPSYPPLAVLAPQRGFVAEEVTGTPGPPPYNASPRPSSPSGSAQPVRVPPPVDHGRHQQAASASSQGHDDHHNEWPRVTERHSPSPESNIDNDPVRISPARNLRRSHSQTDLRGSSSICERQQDVGAAQPRRDSAKELSDSTNEWEEMIRTTNKSSSRRNSNSFGSVYSLDWLRTGEDAGDSSGQGKDTDRNKDEKGQSYS</sequence>
<feature type="region of interest" description="Disordered" evidence="1">
    <location>
        <begin position="175"/>
        <end position="405"/>
    </location>
</feature>
<protein>
    <submittedName>
        <fullName evidence="3">Uncharacterized protein</fullName>
    </submittedName>
</protein>
<gene>
    <name evidence="3" type="ORF">CTHT_0052570</name>
</gene>
<keyword evidence="2" id="KW-0812">Transmembrane</keyword>
<evidence type="ECO:0000256" key="1">
    <source>
        <dbReference type="SAM" id="MobiDB-lite"/>
    </source>
</evidence>
<evidence type="ECO:0000313" key="3">
    <source>
        <dbReference type="EMBL" id="EGS18651.1"/>
    </source>
</evidence>
<name>G0SDQ0_CHATD</name>
<proteinExistence type="predicted"/>
<feature type="compositionally biased region" description="Polar residues" evidence="1">
    <location>
        <begin position="313"/>
        <end position="324"/>
    </location>
</feature>
<feature type="compositionally biased region" description="Basic and acidic residues" evidence="1">
    <location>
        <begin position="391"/>
        <end position="405"/>
    </location>
</feature>
<keyword evidence="2" id="KW-1133">Transmembrane helix</keyword>
<dbReference type="RefSeq" id="XP_006695596.1">
    <property type="nucleotide sequence ID" value="XM_006695533.1"/>
</dbReference>
<keyword evidence="4" id="KW-1185">Reference proteome</keyword>
<keyword evidence="2" id="KW-0472">Membrane</keyword>
<dbReference type="GeneID" id="18259295"/>
<organism evidence="4">
    <name type="scientific">Chaetomium thermophilum (strain DSM 1495 / CBS 144.50 / IMI 039719)</name>
    <name type="common">Thermochaetoides thermophila</name>
    <dbReference type="NCBI Taxonomy" id="759272"/>
    <lineage>
        <taxon>Eukaryota</taxon>
        <taxon>Fungi</taxon>
        <taxon>Dikarya</taxon>
        <taxon>Ascomycota</taxon>
        <taxon>Pezizomycotina</taxon>
        <taxon>Sordariomycetes</taxon>
        <taxon>Sordariomycetidae</taxon>
        <taxon>Sordariales</taxon>
        <taxon>Chaetomiaceae</taxon>
        <taxon>Thermochaetoides</taxon>
    </lineage>
</organism>
<reference evidence="3 4" key="1">
    <citation type="journal article" date="2011" name="Cell">
        <title>Insight into structure and assembly of the nuclear pore complex by utilizing the genome of a eukaryotic thermophile.</title>
        <authorList>
            <person name="Amlacher S."/>
            <person name="Sarges P."/>
            <person name="Flemming D."/>
            <person name="van Noort V."/>
            <person name="Kunze R."/>
            <person name="Devos D.P."/>
            <person name="Arumugam M."/>
            <person name="Bork P."/>
            <person name="Hurt E."/>
        </authorList>
    </citation>
    <scope>NUCLEOTIDE SEQUENCE [LARGE SCALE GENOMIC DNA]</scope>
    <source>
        <strain evidence="4">DSM 1495 / CBS 144.50 / IMI 039719</strain>
    </source>
</reference>
<evidence type="ECO:0000256" key="2">
    <source>
        <dbReference type="SAM" id="Phobius"/>
    </source>
</evidence>
<accession>G0SDQ0</accession>
<evidence type="ECO:0000313" key="4">
    <source>
        <dbReference type="Proteomes" id="UP000008066"/>
    </source>
</evidence>
<dbReference type="EMBL" id="GL988045">
    <property type="protein sequence ID" value="EGS18651.1"/>
    <property type="molecule type" value="Genomic_DNA"/>
</dbReference>
<feature type="compositionally biased region" description="Basic and acidic residues" evidence="1">
    <location>
        <begin position="334"/>
        <end position="343"/>
    </location>
</feature>
<dbReference type="HOGENOM" id="CLU_679722_0_0_1"/>
<feature type="compositionally biased region" description="Basic and acidic residues" evidence="1">
    <location>
        <begin position="271"/>
        <end position="288"/>
    </location>
</feature>
<dbReference type="AlphaFoldDB" id="G0SDQ0"/>
<feature type="transmembrane region" description="Helical" evidence="2">
    <location>
        <begin position="71"/>
        <end position="91"/>
    </location>
</feature>
<dbReference type="Proteomes" id="UP000008066">
    <property type="component" value="Unassembled WGS sequence"/>
</dbReference>